<feature type="domain" description="SET" evidence="2">
    <location>
        <begin position="44"/>
        <end position="257"/>
    </location>
</feature>
<comment type="caution">
    <text evidence="3">The sequence shown here is derived from an EMBL/GenBank/DDBJ whole genome shotgun (WGS) entry which is preliminary data.</text>
</comment>
<dbReference type="SMART" id="SM00317">
    <property type="entry name" value="SET"/>
    <property type="match status" value="1"/>
</dbReference>
<dbReference type="EMBL" id="JAAMPC010000013">
    <property type="protein sequence ID" value="KAG2269614.1"/>
    <property type="molecule type" value="Genomic_DNA"/>
</dbReference>
<dbReference type="Pfam" id="PF09273">
    <property type="entry name" value="Rubis-subs-bind"/>
    <property type="match status" value="1"/>
</dbReference>
<dbReference type="SUPFAM" id="SSF82199">
    <property type="entry name" value="SET domain"/>
    <property type="match status" value="1"/>
</dbReference>
<dbReference type="CDD" id="cd10527">
    <property type="entry name" value="SET_LSMT"/>
    <property type="match status" value="1"/>
</dbReference>
<evidence type="ECO:0000313" key="4">
    <source>
        <dbReference type="Proteomes" id="UP000886595"/>
    </source>
</evidence>
<gene>
    <name evidence="3" type="ORF">Bca52824_064169</name>
</gene>
<dbReference type="FunFam" id="3.90.1410.10:FF:000009">
    <property type="entry name" value="Histone-lysine N-methyltransferase setd3"/>
    <property type="match status" value="1"/>
</dbReference>
<dbReference type="InterPro" id="IPR001214">
    <property type="entry name" value="SET_dom"/>
</dbReference>
<keyword evidence="1" id="KW-0175">Coiled coil</keyword>
<dbReference type="GO" id="GO:0016279">
    <property type="term" value="F:protein-lysine N-methyltransferase activity"/>
    <property type="evidence" value="ECO:0007669"/>
    <property type="project" value="TreeGrafter"/>
</dbReference>
<dbReference type="PANTHER" id="PTHR13271:SF117">
    <property type="entry name" value="SET DOMAIN-CONTAINING PROTEIN"/>
    <property type="match status" value="1"/>
</dbReference>
<dbReference type="PANTHER" id="PTHR13271">
    <property type="entry name" value="UNCHARACTERIZED PUTATIVE METHYLTRANSFERASE"/>
    <property type="match status" value="1"/>
</dbReference>
<dbReference type="InterPro" id="IPR015353">
    <property type="entry name" value="Rubisco_LSMT_subst-bd"/>
</dbReference>
<reference evidence="3 4" key="1">
    <citation type="submission" date="2020-02" db="EMBL/GenBank/DDBJ databases">
        <authorList>
            <person name="Ma Q."/>
            <person name="Huang Y."/>
            <person name="Song X."/>
            <person name="Pei D."/>
        </authorList>
    </citation>
    <scope>NUCLEOTIDE SEQUENCE [LARGE SCALE GENOMIC DNA]</scope>
    <source>
        <strain evidence="3">Sxm20200214</strain>
        <tissue evidence="3">Leaf</tissue>
    </source>
</reference>
<evidence type="ECO:0000256" key="1">
    <source>
        <dbReference type="SAM" id="Coils"/>
    </source>
</evidence>
<dbReference type="Pfam" id="PF00856">
    <property type="entry name" value="SET"/>
    <property type="match status" value="1"/>
</dbReference>
<sequence length="506" mass="56029">MAMTSLAAHIRPFTCSAASQPSRLAPHPPDLVRWIKREGGFVHRAVKLSQDTPFGIGLISTEEIPQGTDLISLPPHVPLRFESDDDAPPSPLLAALARRVPEELWAMKLGLRLLQERANADSFWWPYISNLPKTYTVPIFFHHEDIENLPYKPFQHQKRLETLEGVKASDHPFGGQDVNASDLRWALSAVSTRAFRLHGDINLHVPMMLPLIDMCNHSFSPNVRIIQEQDGSDSNTLVKVVAETEVKENDPLLLNYGSLTNDSFLLDYGFVVESNPYDTIEIKYDERLLNSASMAAGVAYGKFSSPAPWQHKLLSQLNLAGKMPNLKVTLGGQETVDGRLLAAIRILLSGELVEVEKHDLEALKSLSSIAPLGIANEIAAFQTFLRACLMVSLRASLSVGLGASTVDNLKNIWMTLFKQLEQTLSEEEKQLESWLNKVRKLQSHCNQGLQHLSLSSGQNFLQLGMPLYSRAADALISDKDLAVRAAAASIYSTCNFLASEENITCT</sequence>
<keyword evidence="4" id="KW-1185">Reference proteome</keyword>
<dbReference type="Gene3D" id="3.90.1410.10">
    <property type="entry name" value="set domain protein methyltransferase, domain 1"/>
    <property type="match status" value="1"/>
</dbReference>
<dbReference type="InterPro" id="IPR046341">
    <property type="entry name" value="SET_dom_sf"/>
</dbReference>
<protein>
    <recommendedName>
        <fullName evidence="2">SET domain-containing protein</fullName>
    </recommendedName>
</protein>
<dbReference type="Proteomes" id="UP000886595">
    <property type="component" value="Unassembled WGS sequence"/>
</dbReference>
<evidence type="ECO:0000259" key="2">
    <source>
        <dbReference type="PROSITE" id="PS50280"/>
    </source>
</evidence>
<name>A0A8X7QFV2_BRACI</name>
<evidence type="ECO:0000313" key="3">
    <source>
        <dbReference type="EMBL" id="KAG2269614.1"/>
    </source>
</evidence>
<dbReference type="InterPro" id="IPR050600">
    <property type="entry name" value="SETD3_SETD6_MTase"/>
</dbReference>
<dbReference type="PROSITE" id="PS50280">
    <property type="entry name" value="SET"/>
    <property type="match status" value="1"/>
</dbReference>
<dbReference type="AlphaFoldDB" id="A0A8X7QFV2"/>
<dbReference type="OrthoDB" id="341421at2759"/>
<feature type="coiled-coil region" evidence="1">
    <location>
        <begin position="417"/>
        <end position="444"/>
    </location>
</feature>
<proteinExistence type="predicted"/>
<accession>A0A8X7QFV2</accession>
<organism evidence="3 4">
    <name type="scientific">Brassica carinata</name>
    <name type="common">Ethiopian mustard</name>
    <name type="synonym">Abyssinian cabbage</name>
    <dbReference type="NCBI Taxonomy" id="52824"/>
    <lineage>
        <taxon>Eukaryota</taxon>
        <taxon>Viridiplantae</taxon>
        <taxon>Streptophyta</taxon>
        <taxon>Embryophyta</taxon>
        <taxon>Tracheophyta</taxon>
        <taxon>Spermatophyta</taxon>
        <taxon>Magnoliopsida</taxon>
        <taxon>eudicotyledons</taxon>
        <taxon>Gunneridae</taxon>
        <taxon>Pentapetalae</taxon>
        <taxon>rosids</taxon>
        <taxon>malvids</taxon>
        <taxon>Brassicales</taxon>
        <taxon>Brassicaceae</taxon>
        <taxon>Brassiceae</taxon>
        <taxon>Brassica</taxon>
    </lineage>
</organism>